<dbReference type="InParanoid" id="A0A6J2XK19"/>
<protein>
    <submittedName>
        <fullName evidence="3">Uncharacterized protein LOC115878595</fullName>
    </submittedName>
</protein>
<keyword evidence="2" id="KW-1185">Reference proteome</keyword>
<evidence type="ECO:0000259" key="1">
    <source>
        <dbReference type="Pfam" id="PF00078"/>
    </source>
</evidence>
<dbReference type="InterPro" id="IPR000477">
    <property type="entry name" value="RT_dom"/>
</dbReference>
<dbReference type="KEGG" id="soy:115878595"/>
<dbReference type="Pfam" id="PF00078">
    <property type="entry name" value="RVT_1"/>
    <property type="match status" value="1"/>
</dbReference>
<dbReference type="GeneID" id="115878595"/>
<accession>A0A6J2XK19</accession>
<name>A0A6J2XK19_SITOR</name>
<evidence type="ECO:0000313" key="3">
    <source>
        <dbReference type="RefSeq" id="XP_030751004.1"/>
    </source>
</evidence>
<feature type="domain" description="Reverse transcriptase" evidence="1">
    <location>
        <begin position="330"/>
        <end position="443"/>
    </location>
</feature>
<dbReference type="RefSeq" id="XP_030751004.1">
    <property type="nucleotide sequence ID" value="XM_030895144.1"/>
</dbReference>
<dbReference type="AlphaFoldDB" id="A0A6J2XK19"/>
<dbReference type="OrthoDB" id="6775763at2759"/>
<proteinExistence type="predicted"/>
<reference evidence="3" key="1">
    <citation type="submission" date="2025-08" db="UniProtKB">
        <authorList>
            <consortium name="RefSeq"/>
        </authorList>
    </citation>
    <scope>IDENTIFICATION</scope>
    <source>
        <tissue evidence="3">Gonads</tissue>
    </source>
</reference>
<gene>
    <name evidence="3" type="primary">LOC115878595</name>
</gene>
<dbReference type="PANTHER" id="PTHR47510:SF3">
    <property type="entry name" value="ENDO_EXONUCLEASE_PHOSPHATASE DOMAIN-CONTAINING PROTEIN"/>
    <property type="match status" value="1"/>
</dbReference>
<organism evidence="2 3">
    <name type="scientific">Sitophilus oryzae</name>
    <name type="common">Rice weevil</name>
    <name type="synonym">Curculio oryzae</name>
    <dbReference type="NCBI Taxonomy" id="7048"/>
    <lineage>
        <taxon>Eukaryota</taxon>
        <taxon>Metazoa</taxon>
        <taxon>Ecdysozoa</taxon>
        <taxon>Arthropoda</taxon>
        <taxon>Hexapoda</taxon>
        <taxon>Insecta</taxon>
        <taxon>Pterygota</taxon>
        <taxon>Neoptera</taxon>
        <taxon>Endopterygota</taxon>
        <taxon>Coleoptera</taxon>
        <taxon>Polyphaga</taxon>
        <taxon>Cucujiformia</taxon>
        <taxon>Curculionidae</taxon>
        <taxon>Dryophthorinae</taxon>
        <taxon>Sitophilus</taxon>
    </lineage>
</organism>
<dbReference type="PANTHER" id="PTHR47510">
    <property type="entry name" value="REVERSE TRANSCRIPTASE DOMAIN-CONTAINING PROTEIN"/>
    <property type="match status" value="1"/>
</dbReference>
<dbReference type="Proteomes" id="UP000504635">
    <property type="component" value="Unplaced"/>
</dbReference>
<sequence>MIIRDGYVYIMDNQSLRADLDNLEYEEHENTLEKVVNLFQTQLKVDMSKSDIKKCHRIFVKNARPDRAPAVMVQFVDINKRSSSHLKAIPWNNIYSIDDVNDKLNFMCENIDILLDLHAPFVTHRITKKYAPWFTDALRAMKRDIDKALAKYKKSKLLTDWENYKLFRNMFTVAVKREKKCYFTNKYNNGNSKELWSHLKLIDLKSRNDNSIPAEIANVEHINDHFVESVPKLHVDNDIVLFYEQNNFVNHDFNFHAVDEIEVLRIISNIKTTAVGIDGLNILSINLCIPFLLPYITHIINFCIHNSIFPSMWKRSLVVPLPKVPLVDSLNQLRPISVLPTFSKISETILHNQLTAYSTQKCVIPAKQSGFKKDHGCNTALLSITDEILEAWDEDKLTVLVLLDFSKAFDTLSHKILVSILQSVGLSEQAVHLLKEFLKDRSQAVTYSVSSHFLNTLLPSKYHLYADDTQIYLSFPPEESIQAISALNYDLNQFSLTAKNHGLFLNPKKSVVLVFG</sequence>
<evidence type="ECO:0000313" key="2">
    <source>
        <dbReference type="Proteomes" id="UP000504635"/>
    </source>
</evidence>